<name>A0ABN7TC93_OIKDI</name>
<evidence type="ECO:0000256" key="6">
    <source>
        <dbReference type="SAM" id="MobiDB-lite"/>
    </source>
</evidence>
<protein>
    <recommendedName>
        <fullName evidence="4">L-serine deaminase</fullName>
    </recommendedName>
    <alternativeName>
        <fullName evidence="5">L-threonine dehydratase</fullName>
    </alternativeName>
</protein>
<feature type="region of interest" description="Disordered" evidence="6">
    <location>
        <begin position="519"/>
        <end position="539"/>
    </location>
</feature>
<organism evidence="8 9">
    <name type="scientific">Oikopleura dioica</name>
    <name type="common">Tunicate</name>
    <dbReference type="NCBI Taxonomy" id="34765"/>
    <lineage>
        <taxon>Eukaryota</taxon>
        <taxon>Metazoa</taxon>
        <taxon>Chordata</taxon>
        <taxon>Tunicata</taxon>
        <taxon>Appendicularia</taxon>
        <taxon>Copelata</taxon>
        <taxon>Oikopleuridae</taxon>
        <taxon>Oikopleura</taxon>
    </lineage>
</organism>
<feature type="compositionally biased region" description="Basic and acidic residues" evidence="6">
    <location>
        <begin position="41"/>
        <end position="53"/>
    </location>
</feature>
<sequence>MAPPEINPGSNMSDGLSGIRDSKVSSWPDVRNPASLRCKRKASDQTLDEHADPENPDFFLENFDVEKKTRKIMAQESFPRQRFGRPCDSFDKYCDPANPVIVRGEQILDATHRIKSGIIRTPCNYSKMSRTLGLDLYLKKDYLQVTGSFKERGARYALIKLNKDQRMKGVISTSAGNHAQALAYHGRDLGIPVTVCMPKIAPLVKVESCREMGAEVILYGDSFDETRDHAMKISAERDLTYINGFDHPDVIAGQGSVGVEILDDVPDVEYIIVPVGGGGLIAGIAKAVKHLKPDVKIIGVESERCPSWQTRQMLGKHTKCVWSQWGAKNTIADGLAVAEVGCNAYATCNDLLEKVISISEDWISIAILRLLEKEKAVTEGGGAAGVAAIIANALPELRGKKVCTVLCGGNIDASTLTRVIDRGLTAEGRIMRFTVNVQDRPGGMVEMLKIVSDVGASVKEVQHDRMLLTAFVYKVALIATVETRGRENAQELVHKLKERYNDEVTFHTVSACHYGEPTPAMLAQSADPTQETVSEENLG</sequence>
<dbReference type="PANTHER" id="PTHR48078">
    <property type="entry name" value="THREONINE DEHYDRATASE, MITOCHONDRIAL-RELATED"/>
    <property type="match status" value="1"/>
</dbReference>
<dbReference type="Proteomes" id="UP001158576">
    <property type="component" value="Chromosome 2"/>
</dbReference>
<evidence type="ECO:0000259" key="7">
    <source>
        <dbReference type="Pfam" id="PF00291"/>
    </source>
</evidence>
<dbReference type="InterPro" id="IPR050147">
    <property type="entry name" value="Ser/Thr_Dehydratase"/>
</dbReference>
<dbReference type="InterPro" id="IPR001926">
    <property type="entry name" value="TrpB-like_PALP"/>
</dbReference>
<dbReference type="SUPFAM" id="SSF53686">
    <property type="entry name" value="Tryptophan synthase beta subunit-like PLP-dependent enzymes"/>
    <property type="match status" value="1"/>
</dbReference>
<evidence type="ECO:0000256" key="5">
    <source>
        <dbReference type="ARBA" id="ARBA00042605"/>
    </source>
</evidence>
<reference evidence="8 9" key="1">
    <citation type="submission" date="2021-04" db="EMBL/GenBank/DDBJ databases">
        <authorList>
            <person name="Bliznina A."/>
        </authorList>
    </citation>
    <scope>NUCLEOTIDE SEQUENCE [LARGE SCALE GENOMIC DNA]</scope>
</reference>
<evidence type="ECO:0000256" key="4">
    <source>
        <dbReference type="ARBA" id="ARBA00041766"/>
    </source>
</evidence>
<feature type="region of interest" description="Disordered" evidence="6">
    <location>
        <begin position="1"/>
        <end position="55"/>
    </location>
</feature>
<dbReference type="CDD" id="cd04886">
    <property type="entry name" value="ACT_ThrD-II-like"/>
    <property type="match status" value="1"/>
</dbReference>
<dbReference type="EMBL" id="OU015567">
    <property type="protein sequence ID" value="CAG5113017.1"/>
    <property type="molecule type" value="Genomic_DNA"/>
</dbReference>
<evidence type="ECO:0000313" key="8">
    <source>
        <dbReference type="EMBL" id="CAG5113017.1"/>
    </source>
</evidence>
<evidence type="ECO:0000256" key="1">
    <source>
        <dbReference type="ARBA" id="ARBA00001933"/>
    </source>
</evidence>
<evidence type="ECO:0000256" key="3">
    <source>
        <dbReference type="ARBA" id="ARBA00023239"/>
    </source>
</evidence>
<dbReference type="InterPro" id="IPR036052">
    <property type="entry name" value="TrpB-like_PALP_sf"/>
</dbReference>
<dbReference type="InterPro" id="IPR044561">
    <property type="entry name" value="ACT_ThrD-II-like"/>
</dbReference>
<dbReference type="Gene3D" id="3.40.50.1100">
    <property type="match status" value="2"/>
</dbReference>
<accession>A0ABN7TC93</accession>
<comment type="cofactor">
    <cofactor evidence="1">
        <name>pyridoxal 5'-phosphate</name>
        <dbReference type="ChEBI" id="CHEBI:597326"/>
    </cofactor>
</comment>
<dbReference type="CDD" id="cd01562">
    <property type="entry name" value="Thr-dehyd"/>
    <property type="match status" value="1"/>
</dbReference>
<evidence type="ECO:0000256" key="2">
    <source>
        <dbReference type="ARBA" id="ARBA00022898"/>
    </source>
</evidence>
<keyword evidence="9" id="KW-1185">Reference proteome</keyword>
<feature type="domain" description="Tryptophan synthase beta chain-like PALP" evidence="7">
    <location>
        <begin position="115"/>
        <end position="408"/>
    </location>
</feature>
<keyword evidence="2" id="KW-0663">Pyridoxal phosphate</keyword>
<proteinExistence type="predicted"/>
<keyword evidence="3" id="KW-0456">Lyase</keyword>
<dbReference type="Pfam" id="PF00291">
    <property type="entry name" value="PALP"/>
    <property type="match status" value="1"/>
</dbReference>
<dbReference type="PANTHER" id="PTHR48078:SF19">
    <property type="entry name" value="ACT DOMAIN-CONTAINING PROTEIN"/>
    <property type="match status" value="1"/>
</dbReference>
<evidence type="ECO:0000313" key="9">
    <source>
        <dbReference type="Proteomes" id="UP001158576"/>
    </source>
</evidence>
<gene>
    <name evidence="8" type="ORF">OKIOD_LOCUS15933</name>
</gene>